<feature type="region of interest" description="Disordered" evidence="1">
    <location>
        <begin position="21"/>
        <end position="44"/>
    </location>
</feature>
<evidence type="ECO:0000313" key="2">
    <source>
        <dbReference type="EMBL" id="KAI3836088.1"/>
    </source>
</evidence>
<protein>
    <submittedName>
        <fullName evidence="2">Uncharacterized protein</fullName>
    </submittedName>
</protein>
<feature type="non-terminal residue" evidence="2">
    <location>
        <position position="56"/>
    </location>
</feature>
<evidence type="ECO:0000256" key="1">
    <source>
        <dbReference type="SAM" id="MobiDB-lite"/>
    </source>
</evidence>
<reference evidence="2" key="1">
    <citation type="submission" date="2022-04" db="EMBL/GenBank/DDBJ databases">
        <title>A functionally conserved STORR gene fusion in Papaver species that diverged 16.8 million years ago.</title>
        <authorList>
            <person name="Catania T."/>
        </authorList>
    </citation>
    <scope>NUCLEOTIDE SEQUENCE</scope>
    <source>
        <strain evidence="2">S-188037</strain>
    </source>
</reference>
<organism evidence="2 3">
    <name type="scientific">Papaver atlanticum</name>
    <dbReference type="NCBI Taxonomy" id="357466"/>
    <lineage>
        <taxon>Eukaryota</taxon>
        <taxon>Viridiplantae</taxon>
        <taxon>Streptophyta</taxon>
        <taxon>Embryophyta</taxon>
        <taxon>Tracheophyta</taxon>
        <taxon>Spermatophyta</taxon>
        <taxon>Magnoliopsida</taxon>
        <taxon>Ranunculales</taxon>
        <taxon>Papaveraceae</taxon>
        <taxon>Papaveroideae</taxon>
        <taxon>Papaver</taxon>
    </lineage>
</organism>
<proteinExistence type="predicted"/>
<comment type="caution">
    <text evidence="2">The sequence shown here is derived from an EMBL/GenBank/DDBJ whole genome shotgun (WGS) entry which is preliminary data.</text>
</comment>
<dbReference type="AlphaFoldDB" id="A0AAD4RW46"/>
<gene>
    <name evidence="2" type="ORF">MKW98_016392</name>
</gene>
<accession>A0AAD4RW46</accession>
<keyword evidence="3" id="KW-1185">Reference proteome</keyword>
<dbReference type="Proteomes" id="UP001202328">
    <property type="component" value="Unassembled WGS sequence"/>
</dbReference>
<name>A0AAD4RW46_9MAGN</name>
<evidence type="ECO:0000313" key="3">
    <source>
        <dbReference type="Proteomes" id="UP001202328"/>
    </source>
</evidence>
<sequence>MANPNYVYHSDTAIRHGQIPFHTVGSTSQGGGEQQHNFDNGGPHYQCDYFSGQPFP</sequence>
<dbReference type="EMBL" id="JAJJMB010017679">
    <property type="protein sequence ID" value="KAI3836088.1"/>
    <property type="molecule type" value="Genomic_DNA"/>
</dbReference>